<proteinExistence type="predicted"/>
<dbReference type="Proteomes" id="UP000748756">
    <property type="component" value="Unassembled WGS sequence"/>
</dbReference>
<dbReference type="EMBL" id="JAAAUQ010001034">
    <property type="protein sequence ID" value="KAF9143967.1"/>
    <property type="molecule type" value="Genomic_DNA"/>
</dbReference>
<evidence type="ECO:0000313" key="3">
    <source>
        <dbReference type="Proteomes" id="UP000748756"/>
    </source>
</evidence>
<dbReference type="AlphaFoldDB" id="A0A9P5V7K0"/>
<evidence type="ECO:0000256" key="1">
    <source>
        <dbReference type="SAM" id="MobiDB-lite"/>
    </source>
</evidence>
<keyword evidence="3" id="KW-1185">Reference proteome</keyword>
<gene>
    <name evidence="2" type="ORF">BG015_000240</name>
</gene>
<name>A0A9P5V7K0_9FUNG</name>
<feature type="region of interest" description="Disordered" evidence="1">
    <location>
        <begin position="1"/>
        <end position="48"/>
    </location>
</feature>
<reference evidence="2" key="1">
    <citation type="journal article" date="2020" name="Fungal Divers.">
        <title>Resolving the Mortierellaceae phylogeny through synthesis of multi-gene phylogenetics and phylogenomics.</title>
        <authorList>
            <person name="Vandepol N."/>
            <person name="Liber J."/>
            <person name="Desiro A."/>
            <person name="Na H."/>
            <person name="Kennedy M."/>
            <person name="Barry K."/>
            <person name="Grigoriev I.V."/>
            <person name="Miller A.N."/>
            <person name="O'Donnell K."/>
            <person name="Stajich J.E."/>
            <person name="Bonito G."/>
        </authorList>
    </citation>
    <scope>NUCLEOTIDE SEQUENCE</scope>
    <source>
        <strain evidence="2">NRRL 6426</strain>
    </source>
</reference>
<sequence length="152" mass="17164">MPLVSRITRLSTRQKRTTAPPFEPSSPLPQPHDGEHQQETSSPPECKPTTLTWFVIGTEISRWESSSVGYGLTIRGTYEGYIPTLGANVGEILRSPDDKFTVKHGNITQSRALTLTWGDQQFKFKKNNEAKTNITAKNEIAREYHYWVCIVA</sequence>
<evidence type="ECO:0000313" key="2">
    <source>
        <dbReference type="EMBL" id="KAF9143967.1"/>
    </source>
</evidence>
<protein>
    <submittedName>
        <fullName evidence="2">Uncharacterized protein</fullName>
    </submittedName>
</protein>
<feature type="compositionally biased region" description="Pro residues" evidence="1">
    <location>
        <begin position="21"/>
        <end position="30"/>
    </location>
</feature>
<accession>A0A9P5V7K0</accession>
<comment type="caution">
    <text evidence="2">The sequence shown here is derived from an EMBL/GenBank/DDBJ whole genome shotgun (WGS) entry which is preliminary data.</text>
</comment>
<organism evidence="2 3">
    <name type="scientific">Linnemannia schmuckeri</name>
    <dbReference type="NCBI Taxonomy" id="64567"/>
    <lineage>
        <taxon>Eukaryota</taxon>
        <taxon>Fungi</taxon>
        <taxon>Fungi incertae sedis</taxon>
        <taxon>Mucoromycota</taxon>
        <taxon>Mortierellomycotina</taxon>
        <taxon>Mortierellomycetes</taxon>
        <taxon>Mortierellales</taxon>
        <taxon>Mortierellaceae</taxon>
        <taxon>Linnemannia</taxon>
    </lineage>
</organism>